<dbReference type="Proteomes" id="UP000265520">
    <property type="component" value="Unassembled WGS sequence"/>
</dbReference>
<accession>A0A392TF87</accession>
<protein>
    <submittedName>
        <fullName evidence="1">Uncharacterized protein</fullName>
    </submittedName>
</protein>
<sequence>MTRDEGVDMVNSFLGVDREDVKDFFAETNGVHLKHTFVETIYTDKRSYADKALAENKPMHVVKL</sequence>
<evidence type="ECO:0000313" key="1">
    <source>
        <dbReference type="EMBL" id="MCI59602.1"/>
    </source>
</evidence>
<reference evidence="1 2" key="1">
    <citation type="journal article" date="2018" name="Front. Plant Sci.">
        <title>Red Clover (Trifolium pratense) and Zigzag Clover (T. medium) - A Picture of Genomic Similarities and Differences.</title>
        <authorList>
            <person name="Dluhosova J."/>
            <person name="Istvanek J."/>
            <person name="Nedelnik J."/>
            <person name="Repkova J."/>
        </authorList>
    </citation>
    <scope>NUCLEOTIDE SEQUENCE [LARGE SCALE GENOMIC DNA]</scope>
    <source>
        <strain evidence="2">cv. 10/8</strain>
        <tissue evidence="1">Leaf</tissue>
    </source>
</reference>
<keyword evidence="2" id="KW-1185">Reference proteome</keyword>
<organism evidence="1 2">
    <name type="scientific">Trifolium medium</name>
    <dbReference type="NCBI Taxonomy" id="97028"/>
    <lineage>
        <taxon>Eukaryota</taxon>
        <taxon>Viridiplantae</taxon>
        <taxon>Streptophyta</taxon>
        <taxon>Embryophyta</taxon>
        <taxon>Tracheophyta</taxon>
        <taxon>Spermatophyta</taxon>
        <taxon>Magnoliopsida</taxon>
        <taxon>eudicotyledons</taxon>
        <taxon>Gunneridae</taxon>
        <taxon>Pentapetalae</taxon>
        <taxon>rosids</taxon>
        <taxon>fabids</taxon>
        <taxon>Fabales</taxon>
        <taxon>Fabaceae</taxon>
        <taxon>Papilionoideae</taxon>
        <taxon>50 kb inversion clade</taxon>
        <taxon>NPAAA clade</taxon>
        <taxon>Hologalegina</taxon>
        <taxon>IRL clade</taxon>
        <taxon>Trifolieae</taxon>
        <taxon>Trifolium</taxon>
    </lineage>
</organism>
<evidence type="ECO:0000313" key="2">
    <source>
        <dbReference type="Proteomes" id="UP000265520"/>
    </source>
</evidence>
<dbReference type="AlphaFoldDB" id="A0A392TF87"/>
<dbReference type="EMBL" id="LXQA010566773">
    <property type="protein sequence ID" value="MCI59602.1"/>
    <property type="molecule type" value="Genomic_DNA"/>
</dbReference>
<comment type="caution">
    <text evidence="1">The sequence shown here is derived from an EMBL/GenBank/DDBJ whole genome shotgun (WGS) entry which is preliminary data.</text>
</comment>
<feature type="non-terminal residue" evidence="1">
    <location>
        <position position="64"/>
    </location>
</feature>
<name>A0A392TF87_9FABA</name>
<proteinExistence type="predicted"/>